<dbReference type="Pfam" id="PF02641">
    <property type="entry name" value="DUF190"/>
    <property type="match status" value="1"/>
</dbReference>
<comment type="similarity">
    <text evidence="1">Belongs to the UPF0166 family.</text>
</comment>
<proteinExistence type="inferred from homology"/>
<accession>H6SN95</accession>
<keyword evidence="3" id="KW-1185">Reference proteome</keyword>
<evidence type="ECO:0000256" key="1">
    <source>
        <dbReference type="ARBA" id="ARBA00010554"/>
    </source>
</evidence>
<dbReference type="Proteomes" id="UP000033220">
    <property type="component" value="Chromosome DSM 122"/>
</dbReference>
<sequence>MSAWRLARAPGGPVAHGVWQRAARALAMREDATLLRIFVGEAKRHGAHPLYETLVLEARAFGLAGATVLRGPLGYGRSSQLHTTKILRLSDDLPMVVEIVDDEERLDAFLPTVKALMQGQGGLVTLEKVRVIPIEA</sequence>
<dbReference type="InterPro" id="IPR011322">
    <property type="entry name" value="N-reg_PII-like_a/b"/>
</dbReference>
<name>H6SN95_PARPM</name>
<dbReference type="STRING" id="1150469.RSPPHO_00345"/>
<dbReference type="AlphaFoldDB" id="H6SN95"/>
<dbReference type="KEGG" id="rpm:RSPPHO_00345"/>
<dbReference type="eggNOG" id="COG1993">
    <property type="taxonomic scope" value="Bacteria"/>
</dbReference>
<organism evidence="2 3">
    <name type="scientific">Pararhodospirillum photometricum DSM 122</name>
    <dbReference type="NCBI Taxonomy" id="1150469"/>
    <lineage>
        <taxon>Bacteria</taxon>
        <taxon>Pseudomonadati</taxon>
        <taxon>Pseudomonadota</taxon>
        <taxon>Alphaproteobacteria</taxon>
        <taxon>Rhodospirillales</taxon>
        <taxon>Rhodospirillaceae</taxon>
        <taxon>Pararhodospirillum</taxon>
    </lineage>
</organism>
<protein>
    <submittedName>
        <fullName evidence="2">Uncharacterized protein</fullName>
    </submittedName>
</protein>
<reference evidence="2 3" key="1">
    <citation type="submission" date="2012-02" db="EMBL/GenBank/DDBJ databases">
        <title>Shotgun genome sequence of Phaeospirillum photometricum DSM 122.</title>
        <authorList>
            <person name="Duquesne K."/>
            <person name="Sturgis J."/>
        </authorList>
    </citation>
    <scope>NUCLEOTIDE SEQUENCE [LARGE SCALE GENOMIC DNA]</scope>
    <source>
        <strain evidence="3">DSM122</strain>
    </source>
</reference>
<dbReference type="PATRIC" id="fig|1150469.3.peg.407"/>
<dbReference type="HOGENOM" id="CLU_146749_0_0_5"/>
<dbReference type="PANTHER" id="PTHR35983:SF1">
    <property type="entry name" value="UPF0166 PROTEIN TM_0021"/>
    <property type="match status" value="1"/>
</dbReference>
<gene>
    <name evidence="2" type="ORF">RSPPHO_00345</name>
</gene>
<evidence type="ECO:0000313" key="2">
    <source>
        <dbReference type="EMBL" id="CCG06971.1"/>
    </source>
</evidence>
<dbReference type="InterPro" id="IPR003793">
    <property type="entry name" value="UPF0166"/>
</dbReference>
<dbReference type="SUPFAM" id="SSF54913">
    <property type="entry name" value="GlnB-like"/>
    <property type="match status" value="1"/>
</dbReference>
<evidence type="ECO:0000313" key="3">
    <source>
        <dbReference type="Proteomes" id="UP000033220"/>
    </source>
</evidence>
<dbReference type="InterPro" id="IPR015867">
    <property type="entry name" value="N-reg_PII/ATP_PRibTrfase_C"/>
</dbReference>
<dbReference type="EMBL" id="HE663493">
    <property type="protein sequence ID" value="CCG06971.1"/>
    <property type="molecule type" value="Genomic_DNA"/>
</dbReference>
<dbReference type="PANTHER" id="PTHR35983">
    <property type="entry name" value="UPF0166 PROTEIN TM_0021"/>
    <property type="match status" value="1"/>
</dbReference>
<dbReference type="Gene3D" id="3.30.70.120">
    <property type="match status" value="1"/>
</dbReference>